<keyword evidence="5 12" id="KW-0812">Transmembrane</keyword>
<keyword evidence="11 12" id="KW-0998">Cell outer membrane</keyword>
<dbReference type="InterPro" id="IPR012910">
    <property type="entry name" value="Plug_dom"/>
</dbReference>
<keyword evidence="7" id="KW-0408">Iron</keyword>
<dbReference type="Proteomes" id="UP000321863">
    <property type="component" value="Unassembled WGS sequence"/>
</dbReference>
<feature type="domain" description="TonB-dependent receptor-like beta-barrel" evidence="15">
    <location>
        <begin position="284"/>
        <end position="692"/>
    </location>
</feature>
<dbReference type="Pfam" id="PF00593">
    <property type="entry name" value="TonB_dep_Rec_b-barrel"/>
    <property type="match status" value="1"/>
</dbReference>
<evidence type="ECO:0000256" key="8">
    <source>
        <dbReference type="ARBA" id="ARBA00023065"/>
    </source>
</evidence>
<keyword evidence="3 12" id="KW-1134">Transmembrane beta strand</keyword>
<accession>A0A511YJV1</accession>
<evidence type="ECO:0000256" key="4">
    <source>
        <dbReference type="ARBA" id="ARBA00022496"/>
    </source>
</evidence>
<evidence type="ECO:0000259" key="15">
    <source>
        <dbReference type="Pfam" id="PF00593"/>
    </source>
</evidence>
<dbReference type="PANTHER" id="PTHR32552:SF68">
    <property type="entry name" value="FERRICHROME OUTER MEMBRANE TRANSPORTER_PHAGE RECEPTOR"/>
    <property type="match status" value="1"/>
</dbReference>
<evidence type="ECO:0000256" key="2">
    <source>
        <dbReference type="ARBA" id="ARBA00022448"/>
    </source>
</evidence>
<sequence>MKNVLICASLLGSMLTFAQEKKDSTKVGDIDEVILNTYIKKDSDYSNKMSLKAIEDPQVFSSISRSVLENQAIFTIDDSYRNVTGLQKMWTPTSRAGDGGSFVVLRGFPSNNSMRNGLVSPVTTTIDAINVERLEVLKGPSGTLYGSNVASYGGLINRITKKPFDSFEGQISLMGGSYSTYRAQADVNTPLTKDKKLLFRVNTAYTNEGTFQKTDAKNSYFAFTPSLTYNANDRLQLNVEYEMFNTRAVGEQFFFYLNPATLNGIDNMKDLEKAGLNYKESYIGDDLYTTARVNNIFGQINYKINDHIKSSTNVNSSSSYSNGFGPYFSASVDAGNNVSVSRFDQATRDSRKRYFQVQQNFNFDYNFGNGMRNRTVAGFDYLKTTDRSRFIYLSNGANFTVPANGGDYSGFNGTVLGNLYSNPGNISNYDVDGITNTYSGYISNVFTPVEGLNVVFGLRYESNDFLGGKVWVNDTPAFNQSAWSPKAGLVYQIIKDKFSVFGNYQNSFTSNGYYNTDLSGNIALSDPERANQYEGGFKANLLNGKINASVSYYDIKVKNLLVGTGEYTAAGQAVQEQAGEIHSKGLELEVNAYLVKGFSLIGGVAYNDISNVETGLRTSTGGSPWLANFNASYQFLDGKLKGFGIGVGGNYASDNKIFNTATANFTLPKYLVLNANAFYDTKKFRIGVKVDNFTNQHYWIGYTTGNPQKLVNALGTVTYKF</sequence>
<feature type="chain" id="PRO_5021978234" evidence="14">
    <location>
        <begin position="19"/>
        <end position="721"/>
    </location>
</feature>
<comment type="caution">
    <text evidence="17">The sequence shown here is derived from an EMBL/GenBank/DDBJ whole genome shotgun (WGS) entry which is preliminary data.</text>
</comment>
<dbReference type="PANTHER" id="PTHR32552">
    <property type="entry name" value="FERRICHROME IRON RECEPTOR-RELATED"/>
    <property type="match status" value="1"/>
</dbReference>
<gene>
    <name evidence="17" type="ORF">CHA01nite_12150</name>
</gene>
<evidence type="ECO:0000256" key="5">
    <source>
        <dbReference type="ARBA" id="ARBA00022692"/>
    </source>
</evidence>
<feature type="signal peptide" evidence="14">
    <location>
        <begin position="1"/>
        <end position="18"/>
    </location>
</feature>
<dbReference type="RefSeq" id="WP_146940433.1">
    <property type="nucleotide sequence ID" value="NZ_BJYJ01000004.1"/>
</dbReference>
<dbReference type="SUPFAM" id="SSF56935">
    <property type="entry name" value="Porins"/>
    <property type="match status" value="1"/>
</dbReference>
<keyword evidence="18" id="KW-1185">Reference proteome</keyword>
<dbReference type="EMBL" id="BJYJ01000004">
    <property type="protein sequence ID" value="GEN75475.1"/>
    <property type="molecule type" value="Genomic_DNA"/>
</dbReference>
<evidence type="ECO:0000256" key="12">
    <source>
        <dbReference type="PROSITE-ProRule" id="PRU01360"/>
    </source>
</evidence>
<dbReference type="PROSITE" id="PS52016">
    <property type="entry name" value="TONB_DEPENDENT_REC_3"/>
    <property type="match status" value="1"/>
</dbReference>
<name>A0A511YJV1_9FLAO</name>
<dbReference type="Pfam" id="PF07715">
    <property type="entry name" value="Plug"/>
    <property type="match status" value="1"/>
</dbReference>
<keyword evidence="2 12" id="KW-0813">Transport</keyword>
<comment type="similarity">
    <text evidence="12 13">Belongs to the TonB-dependent receptor family.</text>
</comment>
<evidence type="ECO:0000256" key="10">
    <source>
        <dbReference type="ARBA" id="ARBA00023136"/>
    </source>
</evidence>
<evidence type="ECO:0000256" key="13">
    <source>
        <dbReference type="RuleBase" id="RU003357"/>
    </source>
</evidence>
<feature type="domain" description="TonB-dependent receptor plug" evidence="16">
    <location>
        <begin position="55"/>
        <end position="148"/>
    </location>
</feature>
<keyword evidence="17" id="KW-0675">Receptor</keyword>
<protein>
    <submittedName>
        <fullName evidence="17">TonB-dependent receptor</fullName>
    </submittedName>
</protein>
<comment type="subcellular location">
    <subcellularLocation>
        <location evidence="1 12">Cell outer membrane</location>
        <topology evidence="1 12">Multi-pass membrane protein</topology>
    </subcellularLocation>
</comment>
<dbReference type="AlphaFoldDB" id="A0A511YJV1"/>
<evidence type="ECO:0000256" key="9">
    <source>
        <dbReference type="ARBA" id="ARBA00023077"/>
    </source>
</evidence>
<keyword evidence="4" id="KW-0410">Iron transport</keyword>
<dbReference type="GO" id="GO:0009279">
    <property type="term" value="C:cell outer membrane"/>
    <property type="evidence" value="ECO:0007669"/>
    <property type="project" value="UniProtKB-SubCell"/>
</dbReference>
<dbReference type="InterPro" id="IPR000531">
    <property type="entry name" value="Beta-barrel_TonB"/>
</dbReference>
<dbReference type="Gene3D" id="2.40.170.20">
    <property type="entry name" value="TonB-dependent receptor, beta-barrel domain"/>
    <property type="match status" value="1"/>
</dbReference>
<dbReference type="GO" id="GO:0015344">
    <property type="term" value="F:siderophore uptake transmembrane transporter activity"/>
    <property type="evidence" value="ECO:0007669"/>
    <property type="project" value="TreeGrafter"/>
</dbReference>
<keyword evidence="6 14" id="KW-0732">Signal</keyword>
<dbReference type="OrthoDB" id="9775095at2"/>
<evidence type="ECO:0000256" key="1">
    <source>
        <dbReference type="ARBA" id="ARBA00004571"/>
    </source>
</evidence>
<dbReference type="CDD" id="cd01347">
    <property type="entry name" value="ligand_gated_channel"/>
    <property type="match status" value="1"/>
</dbReference>
<dbReference type="InterPro" id="IPR037066">
    <property type="entry name" value="Plug_dom_sf"/>
</dbReference>
<keyword evidence="8" id="KW-0406">Ion transport</keyword>
<evidence type="ECO:0000256" key="7">
    <source>
        <dbReference type="ARBA" id="ARBA00023004"/>
    </source>
</evidence>
<evidence type="ECO:0000256" key="11">
    <source>
        <dbReference type="ARBA" id="ARBA00023237"/>
    </source>
</evidence>
<dbReference type="Gene3D" id="2.170.130.10">
    <property type="entry name" value="TonB-dependent receptor, plug domain"/>
    <property type="match status" value="1"/>
</dbReference>
<keyword evidence="10 12" id="KW-0472">Membrane</keyword>
<evidence type="ECO:0000259" key="16">
    <source>
        <dbReference type="Pfam" id="PF07715"/>
    </source>
</evidence>
<dbReference type="InterPro" id="IPR036942">
    <property type="entry name" value="Beta-barrel_TonB_sf"/>
</dbReference>
<proteinExistence type="inferred from homology"/>
<keyword evidence="9 13" id="KW-0798">TonB box</keyword>
<evidence type="ECO:0000256" key="3">
    <source>
        <dbReference type="ARBA" id="ARBA00022452"/>
    </source>
</evidence>
<dbReference type="InterPro" id="IPR039426">
    <property type="entry name" value="TonB-dep_rcpt-like"/>
</dbReference>
<evidence type="ECO:0000313" key="18">
    <source>
        <dbReference type="Proteomes" id="UP000321863"/>
    </source>
</evidence>
<reference evidence="17 18" key="1">
    <citation type="submission" date="2019-07" db="EMBL/GenBank/DDBJ databases">
        <title>Whole genome shotgun sequence of Chryseobacterium hagamense NBRC 105253.</title>
        <authorList>
            <person name="Hosoyama A."/>
            <person name="Uohara A."/>
            <person name="Ohji S."/>
            <person name="Ichikawa N."/>
        </authorList>
    </citation>
    <scope>NUCLEOTIDE SEQUENCE [LARGE SCALE GENOMIC DNA]</scope>
    <source>
        <strain evidence="17 18">NBRC 105253</strain>
    </source>
</reference>
<evidence type="ECO:0000256" key="6">
    <source>
        <dbReference type="ARBA" id="ARBA00022729"/>
    </source>
</evidence>
<evidence type="ECO:0000313" key="17">
    <source>
        <dbReference type="EMBL" id="GEN75475.1"/>
    </source>
</evidence>
<organism evidence="17 18">
    <name type="scientific">Chryseobacterium hagamense</name>
    <dbReference type="NCBI Taxonomy" id="395935"/>
    <lineage>
        <taxon>Bacteria</taxon>
        <taxon>Pseudomonadati</taxon>
        <taxon>Bacteroidota</taxon>
        <taxon>Flavobacteriia</taxon>
        <taxon>Flavobacteriales</taxon>
        <taxon>Weeksellaceae</taxon>
        <taxon>Chryseobacterium group</taxon>
        <taxon>Chryseobacterium</taxon>
    </lineage>
</organism>
<evidence type="ECO:0000256" key="14">
    <source>
        <dbReference type="SAM" id="SignalP"/>
    </source>
</evidence>